<accession>A0A317XG26</accession>
<dbReference type="Gene3D" id="1.20.910.10">
    <property type="entry name" value="Heme oxygenase-like"/>
    <property type="match status" value="1"/>
</dbReference>
<sequence length="402" mass="43299">MTCPFAKFAGKIPFMSMHGHGAGHGYHAEGSSGSLAKALQVGTARSHRLVEKSKGVSILLQSTPSGAAAASEAGFIPFDRINYVQWNIMLTCVYASMEASLHLCRSHPLLEPIFSDPGLVASLVRTDVLINDVEAHLATIQEHQGVSLVDLANSAREARSFDDTELRLALQNLVAKSMEHAAQLNANATRSGGRFPSQSHIDLLTTAQLQATLTYVRRLDQLSKNEAGLLLAHAYTRYLGDLSGGQHILKKVYKRFPTHNSTDSQHGFEFYHFTSSSASDRDACSDLKSRFRSAMEEGYAACLNSSTAGDPTLALVDEANLTFELNTNLFEALLPAELRMSANADSESSSSTPLSLSQATNLGIAKSPVLQFPHLVLIAVSTAASVYVTASLLGIRPLFLVH</sequence>
<dbReference type="STRING" id="1882483.A0A317XG26"/>
<dbReference type="EMBL" id="KZ819211">
    <property type="protein sequence ID" value="PWY97326.1"/>
    <property type="molecule type" value="Genomic_DNA"/>
</dbReference>
<protein>
    <submittedName>
        <fullName evidence="4">Heme oxygenase-like protein</fullName>
    </submittedName>
</protein>
<dbReference type="InterPro" id="IPR002051">
    <property type="entry name" value="Haem_Oase"/>
</dbReference>
<evidence type="ECO:0000313" key="5">
    <source>
        <dbReference type="Proteomes" id="UP000246740"/>
    </source>
</evidence>
<dbReference type="SUPFAM" id="SSF48613">
    <property type="entry name" value="Heme oxygenase-like"/>
    <property type="match status" value="1"/>
</dbReference>
<evidence type="ECO:0000256" key="3">
    <source>
        <dbReference type="ARBA" id="ARBA00023004"/>
    </source>
</evidence>
<evidence type="ECO:0000313" key="4">
    <source>
        <dbReference type="EMBL" id="PWY97326.1"/>
    </source>
</evidence>
<keyword evidence="3" id="KW-0408">Iron</keyword>
<dbReference type="GO" id="GO:0046872">
    <property type="term" value="F:metal ion binding"/>
    <property type="evidence" value="ECO:0007669"/>
    <property type="project" value="UniProtKB-KW"/>
</dbReference>
<dbReference type="OrthoDB" id="652091at2759"/>
<dbReference type="AlphaFoldDB" id="A0A317XG26"/>
<organism evidence="4 5">
    <name type="scientific">Testicularia cyperi</name>
    <dbReference type="NCBI Taxonomy" id="1882483"/>
    <lineage>
        <taxon>Eukaryota</taxon>
        <taxon>Fungi</taxon>
        <taxon>Dikarya</taxon>
        <taxon>Basidiomycota</taxon>
        <taxon>Ustilaginomycotina</taxon>
        <taxon>Ustilaginomycetes</taxon>
        <taxon>Ustilaginales</taxon>
        <taxon>Anthracoideaceae</taxon>
        <taxon>Testicularia</taxon>
    </lineage>
</organism>
<dbReference type="GO" id="GO:0006788">
    <property type="term" value="P:heme oxidation"/>
    <property type="evidence" value="ECO:0007669"/>
    <property type="project" value="InterPro"/>
</dbReference>
<dbReference type="InterPro" id="IPR016053">
    <property type="entry name" value="Haem_Oase-like"/>
</dbReference>
<evidence type="ECO:0000256" key="2">
    <source>
        <dbReference type="ARBA" id="ARBA00022723"/>
    </source>
</evidence>
<gene>
    <name evidence="4" type="ORF">BCV70DRAFT_181537</name>
</gene>
<proteinExistence type="predicted"/>
<dbReference type="PANTHER" id="PTHR10720:SF0">
    <property type="entry name" value="HEME OXYGENASE"/>
    <property type="match status" value="1"/>
</dbReference>
<dbReference type="Proteomes" id="UP000246740">
    <property type="component" value="Unassembled WGS sequence"/>
</dbReference>
<dbReference type="Pfam" id="PF01126">
    <property type="entry name" value="Heme_oxygenase"/>
    <property type="match status" value="1"/>
</dbReference>
<dbReference type="GO" id="GO:0004392">
    <property type="term" value="F:heme oxygenase (decyclizing) activity"/>
    <property type="evidence" value="ECO:0007669"/>
    <property type="project" value="InterPro"/>
</dbReference>
<keyword evidence="1" id="KW-0349">Heme</keyword>
<dbReference type="InParanoid" id="A0A317XG26"/>
<reference evidence="4 5" key="1">
    <citation type="journal article" date="2018" name="Mol. Biol. Evol.">
        <title>Broad Genomic Sampling Reveals a Smut Pathogenic Ancestry of the Fungal Clade Ustilaginomycotina.</title>
        <authorList>
            <person name="Kijpornyongpan T."/>
            <person name="Mondo S.J."/>
            <person name="Barry K."/>
            <person name="Sandor L."/>
            <person name="Lee J."/>
            <person name="Lipzen A."/>
            <person name="Pangilinan J."/>
            <person name="LaButti K."/>
            <person name="Hainaut M."/>
            <person name="Henrissat B."/>
            <person name="Grigoriev I.V."/>
            <person name="Spatafora J.W."/>
            <person name="Aime M.C."/>
        </authorList>
    </citation>
    <scope>NUCLEOTIDE SEQUENCE [LARGE SCALE GENOMIC DNA]</scope>
    <source>
        <strain evidence="4 5">MCA 3645</strain>
    </source>
</reference>
<name>A0A317XG26_9BASI</name>
<keyword evidence="2" id="KW-0479">Metal-binding</keyword>
<dbReference type="InterPro" id="IPR016084">
    <property type="entry name" value="Haem_Oase-like_multi-hlx"/>
</dbReference>
<evidence type="ECO:0000256" key="1">
    <source>
        <dbReference type="ARBA" id="ARBA00022617"/>
    </source>
</evidence>
<keyword evidence="5" id="KW-1185">Reference proteome</keyword>
<dbReference type="PANTHER" id="PTHR10720">
    <property type="entry name" value="HEME OXYGENASE"/>
    <property type="match status" value="1"/>
</dbReference>
<dbReference type="CDD" id="cd19165">
    <property type="entry name" value="HemeO"/>
    <property type="match status" value="1"/>
</dbReference>